<protein>
    <recommendedName>
        <fullName evidence="4">Ribosome biogenesis protein NOP53</fullName>
    </recommendedName>
</protein>
<feature type="compositionally biased region" description="Basic and acidic residues" evidence="1">
    <location>
        <begin position="60"/>
        <end position="69"/>
    </location>
</feature>
<organism evidence="2 3">
    <name type="scientific">Prorocentrum cordatum</name>
    <dbReference type="NCBI Taxonomy" id="2364126"/>
    <lineage>
        <taxon>Eukaryota</taxon>
        <taxon>Sar</taxon>
        <taxon>Alveolata</taxon>
        <taxon>Dinophyceae</taxon>
        <taxon>Prorocentrales</taxon>
        <taxon>Prorocentraceae</taxon>
        <taxon>Prorocentrum</taxon>
    </lineage>
</organism>
<dbReference type="Proteomes" id="UP001189429">
    <property type="component" value="Unassembled WGS sequence"/>
</dbReference>
<feature type="non-terminal residue" evidence="2">
    <location>
        <position position="1"/>
    </location>
</feature>
<reference evidence="2" key="1">
    <citation type="submission" date="2023-10" db="EMBL/GenBank/DDBJ databases">
        <authorList>
            <person name="Chen Y."/>
            <person name="Shah S."/>
            <person name="Dougan E. K."/>
            <person name="Thang M."/>
            <person name="Chan C."/>
        </authorList>
    </citation>
    <scope>NUCLEOTIDE SEQUENCE [LARGE SCALE GENOMIC DNA]</scope>
</reference>
<sequence>EPPEEAAWRLAREAEARKQKQENDEPDEPDKDKDEPDEARVAEAPAAMKASILLSAAARTEARLERDQKNYGGEPGRKRKARQGGVGSRERRTLERAVLQEARRHLAAWEDA</sequence>
<feature type="region of interest" description="Disordered" evidence="1">
    <location>
        <begin position="1"/>
        <end position="47"/>
    </location>
</feature>
<gene>
    <name evidence="2" type="ORF">PCOR1329_LOCUS79126</name>
</gene>
<dbReference type="EMBL" id="CAUYUJ010021084">
    <property type="protein sequence ID" value="CAK0902537.1"/>
    <property type="molecule type" value="Genomic_DNA"/>
</dbReference>
<evidence type="ECO:0000256" key="1">
    <source>
        <dbReference type="SAM" id="MobiDB-lite"/>
    </source>
</evidence>
<accession>A0ABN9XRF6</accession>
<comment type="caution">
    <text evidence="2">The sequence shown here is derived from an EMBL/GenBank/DDBJ whole genome shotgun (WGS) entry which is preliminary data.</text>
</comment>
<feature type="region of interest" description="Disordered" evidence="1">
    <location>
        <begin position="59"/>
        <end position="94"/>
    </location>
</feature>
<keyword evidence="3" id="KW-1185">Reference proteome</keyword>
<proteinExistence type="predicted"/>
<feature type="compositionally biased region" description="Basic and acidic residues" evidence="1">
    <location>
        <begin position="30"/>
        <end position="41"/>
    </location>
</feature>
<feature type="compositionally biased region" description="Basic and acidic residues" evidence="1">
    <location>
        <begin position="1"/>
        <end position="23"/>
    </location>
</feature>
<name>A0ABN9XRF6_9DINO</name>
<evidence type="ECO:0000313" key="2">
    <source>
        <dbReference type="EMBL" id="CAK0902537.1"/>
    </source>
</evidence>
<evidence type="ECO:0000313" key="3">
    <source>
        <dbReference type="Proteomes" id="UP001189429"/>
    </source>
</evidence>
<evidence type="ECO:0008006" key="4">
    <source>
        <dbReference type="Google" id="ProtNLM"/>
    </source>
</evidence>